<feature type="transmembrane region" description="Helical" evidence="1">
    <location>
        <begin position="102"/>
        <end position="122"/>
    </location>
</feature>
<dbReference type="KEGG" id="tfu:Tfu_2146"/>
<dbReference type="EMBL" id="CP000088">
    <property type="protein sequence ID" value="AAZ56179.1"/>
    <property type="molecule type" value="Genomic_DNA"/>
</dbReference>
<keyword evidence="2" id="KW-0732">Signal</keyword>
<evidence type="ECO:0000256" key="1">
    <source>
        <dbReference type="SAM" id="Phobius"/>
    </source>
</evidence>
<dbReference type="eggNOG" id="ENOG5033D60">
    <property type="taxonomic scope" value="Bacteria"/>
</dbReference>
<dbReference type="HOGENOM" id="CLU_1336353_0_0_11"/>
<evidence type="ECO:0000256" key="2">
    <source>
        <dbReference type="SAM" id="SignalP"/>
    </source>
</evidence>
<accession>Q47MZ0</accession>
<keyword evidence="1" id="KW-0472">Membrane</keyword>
<feature type="transmembrane region" description="Helical" evidence="1">
    <location>
        <begin position="74"/>
        <end position="90"/>
    </location>
</feature>
<name>Q47MZ0_THEFY</name>
<protein>
    <submittedName>
        <fullName evidence="3">Uncharacterized protein</fullName>
    </submittedName>
</protein>
<evidence type="ECO:0000313" key="3">
    <source>
        <dbReference type="EMBL" id="AAZ56179.1"/>
    </source>
</evidence>
<dbReference type="AlphaFoldDB" id="Q47MZ0"/>
<sequence>MGLPCPFACFPFHVFLCSVGGCLLMSAATPEPTGPAPQGGQPGTGEESVAKLISIAPRPTLAQRIISWASRPPGVLYLPSCVIVALVLLYEDSVPGGHLPSFILGLGGGALLATMGALRLGIAMTVARPMIRYYWLRWLTPPLIALAAVVLSLADVPLQARVDASADDLLRLRATSNSSTVLLPEEQWTGFYPVSEVTELEGVTLFTVEGAGLLKKSGLAYSPKVLPTDVFVPGHGNRVYEHIGGEWYSWTEH</sequence>
<organism evidence="3">
    <name type="scientific">Thermobifida fusca (strain YX)</name>
    <dbReference type="NCBI Taxonomy" id="269800"/>
    <lineage>
        <taxon>Bacteria</taxon>
        <taxon>Bacillati</taxon>
        <taxon>Actinomycetota</taxon>
        <taxon>Actinomycetes</taxon>
        <taxon>Streptosporangiales</taxon>
        <taxon>Nocardiopsidaceae</taxon>
        <taxon>Thermobifida</taxon>
    </lineage>
</organism>
<proteinExistence type="predicted"/>
<feature type="signal peptide" evidence="2">
    <location>
        <begin position="1"/>
        <end position="27"/>
    </location>
</feature>
<keyword evidence="1" id="KW-1133">Transmembrane helix</keyword>
<keyword evidence="1" id="KW-0812">Transmembrane</keyword>
<feature type="chain" id="PRO_5004233723" evidence="2">
    <location>
        <begin position="28"/>
        <end position="253"/>
    </location>
</feature>
<feature type="transmembrane region" description="Helical" evidence="1">
    <location>
        <begin position="134"/>
        <end position="154"/>
    </location>
</feature>
<gene>
    <name evidence="3" type="ordered locus">Tfu_2146</name>
</gene>
<reference evidence="3" key="1">
    <citation type="submission" date="2005-07" db="EMBL/GenBank/DDBJ databases">
        <title>Complete sequence of Thermobifida fusca YX.</title>
        <authorList>
            <consortium name="US DOE Joint Genome Institute"/>
            <person name="Copeland A."/>
            <person name="Lucas S."/>
            <person name="Lapidus A."/>
            <person name="Barry K."/>
            <person name="Detter J.C."/>
            <person name="Glavina T."/>
            <person name="Hammon N."/>
            <person name="Israni S."/>
            <person name="Pitluck S."/>
            <person name="Di Bartolo G."/>
            <person name="Chain P."/>
            <person name="Schmutz J."/>
            <person name="Larimer F."/>
            <person name="Land M."/>
            <person name="Lykidis A."/>
            <person name="Richardson P."/>
        </authorList>
    </citation>
    <scope>NUCLEOTIDE SEQUENCE</scope>
    <source>
        <strain evidence="3">YX</strain>
    </source>
</reference>